<proteinExistence type="predicted"/>
<sequence>MTDTRFADLLERVMGLSAASIGPGAIERAVDARRRETGLRDGDAYWALLQASSAEVQQLIEAVVVPETWFFRNPQAFRAMERDVLGPRLRADPQAGARLLSLPCSTGEEAYTMAMALMEGGIEPHRFSIEAVDISQHAIDMARAGCYGRNSFRGHELAFRDRYFDARPHGWAVRDEVRAPVRFAQGNIFAPGFMAQAGGFDVIFCRNMLIYFDIPRQKQAIAVLRRLLAPDGTLFVGHSEAGLMRAEGFVSAGMAMAFAFRRAPEAAALRAPAGPTATVAPPPRASLRAPVAKRPAALRVIERVRPTCPETTRSIAKTLDLAALRRMADDGRVEEAERGAQTYIRENGASPDALLLLGLISDAAGQGKAAAHYYRKVLYLDPGNVEALGHLALLLRREGDHAGARLIDERMRRQDGRRN</sequence>
<keyword evidence="3" id="KW-0949">S-adenosyl-L-methionine</keyword>
<geneLocation type="plasmid" evidence="6 7">
    <name>unnamed1</name>
</geneLocation>
<dbReference type="InterPro" id="IPR000780">
    <property type="entry name" value="CheR_MeTrfase"/>
</dbReference>
<dbReference type="SMART" id="SM00138">
    <property type="entry name" value="MeTrc"/>
    <property type="match status" value="1"/>
</dbReference>
<dbReference type="Pfam" id="PF01739">
    <property type="entry name" value="CheR"/>
    <property type="match status" value="1"/>
</dbReference>
<dbReference type="GO" id="GO:0032259">
    <property type="term" value="P:methylation"/>
    <property type="evidence" value="ECO:0007669"/>
    <property type="project" value="UniProtKB-KW"/>
</dbReference>
<dbReference type="PANTHER" id="PTHR24422">
    <property type="entry name" value="CHEMOTAXIS PROTEIN METHYLTRANSFERASE"/>
    <property type="match status" value="1"/>
</dbReference>
<dbReference type="RefSeq" id="WP_273619834.1">
    <property type="nucleotide sequence ID" value="NZ_CP117418.1"/>
</dbReference>
<dbReference type="PANTHER" id="PTHR24422:SF19">
    <property type="entry name" value="CHEMOTAXIS PROTEIN METHYLTRANSFERASE"/>
    <property type="match status" value="1"/>
</dbReference>
<keyword evidence="6" id="KW-0614">Plasmid</keyword>
<keyword evidence="1 6" id="KW-0489">Methyltransferase</keyword>
<evidence type="ECO:0000256" key="1">
    <source>
        <dbReference type="ARBA" id="ARBA00022603"/>
    </source>
</evidence>
<evidence type="ECO:0000256" key="4">
    <source>
        <dbReference type="PROSITE-ProRule" id="PRU00339"/>
    </source>
</evidence>
<dbReference type="GO" id="GO:0008168">
    <property type="term" value="F:methyltransferase activity"/>
    <property type="evidence" value="ECO:0007669"/>
    <property type="project" value="UniProtKB-KW"/>
</dbReference>
<name>A0ABY7U383_9SPHN</name>
<dbReference type="InterPro" id="IPR050903">
    <property type="entry name" value="Bact_Chemotaxis_MeTrfase"/>
</dbReference>
<dbReference type="SUPFAM" id="SSF53335">
    <property type="entry name" value="S-adenosyl-L-methionine-dependent methyltransferases"/>
    <property type="match status" value="1"/>
</dbReference>
<dbReference type="PROSITE" id="PS50123">
    <property type="entry name" value="CHER"/>
    <property type="match status" value="1"/>
</dbReference>
<feature type="domain" description="CheR-type methyltransferase" evidence="5">
    <location>
        <begin position="1"/>
        <end position="241"/>
    </location>
</feature>
<evidence type="ECO:0000259" key="5">
    <source>
        <dbReference type="PROSITE" id="PS50123"/>
    </source>
</evidence>
<reference evidence="6 7" key="1">
    <citation type="submission" date="2023-02" db="EMBL/GenBank/DDBJ databases">
        <title>Genome sequence of Novosphingobium humi KACC 19094.</title>
        <authorList>
            <person name="Kim S."/>
            <person name="Heo J."/>
            <person name="Kwon S.-W."/>
        </authorList>
    </citation>
    <scope>NUCLEOTIDE SEQUENCE [LARGE SCALE GENOMIC DNA]</scope>
    <source>
        <strain evidence="6 7">KACC 19094</strain>
        <plasmid evidence="6 7">unnamed1</plasmid>
    </source>
</reference>
<dbReference type="PROSITE" id="PS50005">
    <property type="entry name" value="TPR"/>
    <property type="match status" value="1"/>
</dbReference>
<dbReference type="InterPro" id="IPR011990">
    <property type="entry name" value="TPR-like_helical_dom_sf"/>
</dbReference>
<dbReference type="Gene3D" id="1.25.40.10">
    <property type="entry name" value="Tetratricopeptide repeat domain"/>
    <property type="match status" value="1"/>
</dbReference>
<dbReference type="SUPFAM" id="SSF48452">
    <property type="entry name" value="TPR-like"/>
    <property type="match status" value="1"/>
</dbReference>
<dbReference type="EMBL" id="CP117418">
    <property type="protein sequence ID" value="WCT79560.1"/>
    <property type="molecule type" value="Genomic_DNA"/>
</dbReference>
<evidence type="ECO:0000313" key="6">
    <source>
        <dbReference type="EMBL" id="WCT79560.1"/>
    </source>
</evidence>
<dbReference type="Proteomes" id="UP001218231">
    <property type="component" value="Plasmid unnamed1"/>
</dbReference>
<feature type="repeat" description="TPR" evidence="4">
    <location>
        <begin position="351"/>
        <end position="384"/>
    </location>
</feature>
<keyword evidence="4" id="KW-0802">TPR repeat</keyword>
<evidence type="ECO:0000256" key="3">
    <source>
        <dbReference type="ARBA" id="ARBA00022691"/>
    </source>
</evidence>
<gene>
    <name evidence="6" type="ORF">PQ457_21475</name>
</gene>
<keyword evidence="2" id="KW-0808">Transferase</keyword>
<dbReference type="PRINTS" id="PR00996">
    <property type="entry name" value="CHERMTFRASE"/>
</dbReference>
<dbReference type="InterPro" id="IPR022642">
    <property type="entry name" value="CheR_C"/>
</dbReference>
<organism evidence="6 7">
    <name type="scientific">Novosphingobium humi</name>
    <dbReference type="NCBI Taxonomy" id="2282397"/>
    <lineage>
        <taxon>Bacteria</taxon>
        <taxon>Pseudomonadati</taxon>
        <taxon>Pseudomonadota</taxon>
        <taxon>Alphaproteobacteria</taxon>
        <taxon>Sphingomonadales</taxon>
        <taxon>Sphingomonadaceae</taxon>
        <taxon>Novosphingobium</taxon>
    </lineage>
</organism>
<dbReference type="InterPro" id="IPR019734">
    <property type="entry name" value="TPR_rpt"/>
</dbReference>
<accession>A0ABY7U383</accession>
<evidence type="ECO:0000313" key="7">
    <source>
        <dbReference type="Proteomes" id="UP001218231"/>
    </source>
</evidence>
<dbReference type="CDD" id="cd02440">
    <property type="entry name" value="AdoMet_MTases"/>
    <property type="match status" value="1"/>
</dbReference>
<dbReference type="InterPro" id="IPR029063">
    <property type="entry name" value="SAM-dependent_MTases_sf"/>
</dbReference>
<evidence type="ECO:0000256" key="2">
    <source>
        <dbReference type="ARBA" id="ARBA00022679"/>
    </source>
</evidence>
<dbReference type="Gene3D" id="3.40.50.150">
    <property type="entry name" value="Vaccinia Virus protein VP39"/>
    <property type="match status" value="1"/>
</dbReference>
<keyword evidence="7" id="KW-1185">Reference proteome</keyword>
<protein>
    <submittedName>
        <fullName evidence="6">Methyltransferase domain-containing protein</fullName>
    </submittedName>
</protein>